<gene>
    <name evidence="1" type="ORF">KOSB73_260031</name>
</gene>
<sequence>MLLLSAVIGWQRGGLPCGEMGEWQTIPRKHSTKRHLLWGITFGAFLFAQNAVLCDLLQHFAGLDYAQNGQTEISN</sequence>
<reference evidence="2" key="1">
    <citation type="submission" date="2017-08" db="EMBL/GenBank/DDBJ databases">
        <authorList>
            <person name="Brisse S."/>
        </authorList>
    </citation>
    <scope>NUCLEOTIDE SEQUENCE [LARGE SCALE GENOMIC DNA]</scope>
    <source>
        <strain evidence="2">06D021</strain>
    </source>
</reference>
<dbReference type="AlphaFoldDB" id="A0A285B2Z8"/>
<dbReference type="EMBL" id="FZTC01000019">
    <property type="protein sequence ID" value="SNU35307.1"/>
    <property type="molecule type" value="Genomic_DNA"/>
</dbReference>
<proteinExistence type="predicted"/>
<organism evidence="1 2">
    <name type="scientific">Klebsiella grimontii</name>
    <dbReference type="NCBI Taxonomy" id="2058152"/>
    <lineage>
        <taxon>Bacteria</taxon>
        <taxon>Pseudomonadati</taxon>
        <taxon>Pseudomonadota</taxon>
        <taxon>Gammaproteobacteria</taxon>
        <taxon>Enterobacterales</taxon>
        <taxon>Enterobacteriaceae</taxon>
        <taxon>Klebsiella/Raoultella group</taxon>
        <taxon>Klebsiella</taxon>
    </lineage>
</organism>
<evidence type="ECO:0000313" key="1">
    <source>
        <dbReference type="EMBL" id="SNU35307.1"/>
    </source>
</evidence>
<evidence type="ECO:0000313" key="2">
    <source>
        <dbReference type="Proteomes" id="UP000220639"/>
    </source>
</evidence>
<protein>
    <submittedName>
        <fullName evidence="1">Uncharacterized protein</fullName>
    </submittedName>
</protein>
<accession>A0A285B2Z8</accession>
<name>A0A285B2Z8_9ENTR</name>
<dbReference type="Proteomes" id="UP000220639">
    <property type="component" value="Unassembled WGS sequence"/>
</dbReference>